<dbReference type="SUPFAM" id="SSF46785">
    <property type="entry name" value="Winged helix' DNA-binding domain"/>
    <property type="match status" value="1"/>
</dbReference>
<feature type="domain" description="Nudix hydrolase" evidence="1">
    <location>
        <begin position="11"/>
        <end position="118"/>
    </location>
</feature>
<protein>
    <submittedName>
        <fullName evidence="3">NUDIX domain-containing protein</fullName>
    </submittedName>
</protein>
<keyword evidence="4" id="KW-1185">Reference proteome</keyword>
<reference evidence="3 4" key="1">
    <citation type="submission" date="2019-01" db="EMBL/GenBank/DDBJ databases">
        <title>Cytophagaceae bacterium strain CAR-16.</title>
        <authorList>
            <person name="Chen W.-M."/>
        </authorList>
    </citation>
    <scope>NUCLEOTIDE SEQUENCE [LARGE SCALE GENOMIC DNA]</scope>
    <source>
        <strain evidence="3 4">CAR-16</strain>
    </source>
</reference>
<organism evidence="3 4">
    <name type="scientific">Aquirufa rosea</name>
    <dbReference type="NCBI Taxonomy" id="2509241"/>
    <lineage>
        <taxon>Bacteria</taxon>
        <taxon>Pseudomonadati</taxon>
        <taxon>Bacteroidota</taxon>
        <taxon>Cytophagia</taxon>
        <taxon>Cytophagales</taxon>
        <taxon>Flectobacillaceae</taxon>
        <taxon>Aquirufa</taxon>
    </lineage>
</organism>
<gene>
    <name evidence="3" type="ORF">ESB04_07430</name>
</gene>
<evidence type="ECO:0000259" key="1">
    <source>
        <dbReference type="Pfam" id="PF00293"/>
    </source>
</evidence>
<dbReference type="Gene3D" id="3.90.79.10">
    <property type="entry name" value="Nucleoside Triphosphate Pyrophosphohydrolase"/>
    <property type="match status" value="1"/>
</dbReference>
<evidence type="ECO:0000313" key="3">
    <source>
        <dbReference type="EMBL" id="RXK48782.1"/>
    </source>
</evidence>
<dbReference type="Pfam" id="PF00293">
    <property type="entry name" value="NUDIX"/>
    <property type="match status" value="1"/>
</dbReference>
<dbReference type="Gene3D" id="1.10.10.10">
    <property type="entry name" value="Winged helix-like DNA-binding domain superfamily/Winged helix DNA-binding domain"/>
    <property type="match status" value="1"/>
</dbReference>
<dbReference type="AlphaFoldDB" id="A0A4Q1BZ04"/>
<dbReference type="InterPro" id="IPR036388">
    <property type="entry name" value="WH-like_DNA-bd_sf"/>
</dbReference>
<dbReference type="PANTHER" id="PTHR43736:SF4">
    <property type="entry name" value="SLR1690 PROTEIN"/>
    <property type="match status" value="1"/>
</dbReference>
<dbReference type="InterPro" id="IPR000086">
    <property type="entry name" value="NUDIX_hydrolase_dom"/>
</dbReference>
<comment type="caution">
    <text evidence="3">The sequence shown here is derived from an EMBL/GenBank/DDBJ whole genome shotgun (WGS) entry which is preliminary data.</text>
</comment>
<dbReference type="Proteomes" id="UP000289455">
    <property type="component" value="Unassembled WGS sequence"/>
</dbReference>
<dbReference type="Pfam" id="PF21906">
    <property type="entry name" value="WHD_NrtR"/>
    <property type="match status" value="1"/>
</dbReference>
<name>A0A4Q1BZ04_9BACT</name>
<evidence type="ECO:0000259" key="2">
    <source>
        <dbReference type="Pfam" id="PF21906"/>
    </source>
</evidence>
<accession>A0A4Q1BZ04</accession>
<dbReference type="SUPFAM" id="SSF55811">
    <property type="entry name" value="Nudix"/>
    <property type="match status" value="1"/>
</dbReference>
<dbReference type="OrthoDB" id="9786141at2"/>
<feature type="domain" description="NrtR DNA-binding winged helix" evidence="2">
    <location>
        <begin position="179"/>
        <end position="237"/>
    </location>
</feature>
<dbReference type="InterPro" id="IPR036390">
    <property type="entry name" value="WH_DNA-bd_sf"/>
</dbReference>
<dbReference type="EMBL" id="SDHY01000004">
    <property type="protein sequence ID" value="RXK48782.1"/>
    <property type="molecule type" value="Genomic_DNA"/>
</dbReference>
<proteinExistence type="predicted"/>
<dbReference type="CDD" id="cd18873">
    <property type="entry name" value="NUDIX_NadM_like"/>
    <property type="match status" value="1"/>
</dbReference>
<evidence type="ECO:0000313" key="4">
    <source>
        <dbReference type="Proteomes" id="UP000289455"/>
    </source>
</evidence>
<sequence length="245" mass="28700">MFLKSSKHIPQLTVDCVIFGFHHKKLKLILSKLKLEKDIYALPGGFVLQEEDIEDAAKRVLFERTGIEDVYLEELGTFGRANRISDEDFQLFSHLAKELYPDVEPPINEKNQKMRLVSIAYYALVDFEKVIPKKIDLDESCDWYDSQDLPHMIFDHREMAEKGLEVLRDNLDKKLLFNNLLSETFTMRELQELYETVYDKPFPANNFQKKILDLNILERLDKKFTGAKSKAPYLYRLKSNLSNKG</sequence>
<dbReference type="InterPro" id="IPR054105">
    <property type="entry name" value="WHD_NrtR"/>
</dbReference>
<dbReference type="InterPro" id="IPR015797">
    <property type="entry name" value="NUDIX_hydrolase-like_dom_sf"/>
</dbReference>
<dbReference type="PANTHER" id="PTHR43736">
    <property type="entry name" value="ADP-RIBOSE PYROPHOSPHATASE"/>
    <property type="match status" value="1"/>
</dbReference>